<feature type="region of interest" description="Disordered" evidence="1">
    <location>
        <begin position="1"/>
        <end position="44"/>
    </location>
</feature>
<protein>
    <submittedName>
        <fullName evidence="2">Uncharacterized protein</fullName>
    </submittedName>
</protein>
<organism evidence="2 3">
    <name type="scientific">Cuscuta epithymum</name>
    <dbReference type="NCBI Taxonomy" id="186058"/>
    <lineage>
        <taxon>Eukaryota</taxon>
        <taxon>Viridiplantae</taxon>
        <taxon>Streptophyta</taxon>
        <taxon>Embryophyta</taxon>
        <taxon>Tracheophyta</taxon>
        <taxon>Spermatophyta</taxon>
        <taxon>Magnoliopsida</taxon>
        <taxon>eudicotyledons</taxon>
        <taxon>Gunneridae</taxon>
        <taxon>Pentapetalae</taxon>
        <taxon>asterids</taxon>
        <taxon>lamiids</taxon>
        <taxon>Solanales</taxon>
        <taxon>Convolvulaceae</taxon>
        <taxon>Cuscuteae</taxon>
        <taxon>Cuscuta</taxon>
        <taxon>Cuscuta subgen. Cuscuta</taxon>
    </lineage>
</organism>
<evidence type="ECO:0000313" key="2">
    <source>
        <dbReference type="EMBL" id="CAH9101835.1"/>
    </source>
</evidence>
<proteinExistence type="predicted"/>
<accession>A0AAV0DNK2</accession>
<feature type="compositionally biased region" description="Basic and acidic residues" evidence="1">
    <location>
        <begin position="28"/>
        <end position="44"/>
    </location>
</feature>
<gene>
    <name evidence="2" type="ORF">CEPIT_LOCUS15746</name>
</gene>
<keyword evidence="3" id="KW-1185">Reference proteome</keyword>
<name>A0AAV0DNK2_9ASTE</name>
<comment type="caution">
    <text evidence="2">The sequence shown here is derived from an EMBL/GenBank/DDBJ whole genome shotgun (WGS) entry which is preliminary data.</text>
</comment>
<reference evidence="2" key="1">
    <citation type="submission" date="2022-07" db="EMBL/GenBank/DDBJ databases">
        <authorList>
            <person name="Macas J."/>
            <person name="Novak P."/>
            <person name="Neumann P."/>
        </authorList>
    </citation>
    <scope>NUCLEOTIDE SEQUENCE</scope>
</reference>
<dbReference type="EMBL" id="CAMAPF010000113">
    <property type="protein sequence ID" value="CAH9101835.1"/>
    <property type="molecule type" value="Genomic_DNA"/>
</dbReference>
<evidence type="ECO:0000313" key="3">
    <source>
        <dbReference type="Proteomes" id="UP001152523"/>
    </source>
</evidence>
<dbReference type="AlphaFoldDB" id="A0AAV0DNK2"/>
<feature type="region of interest" description="Disordered" evidence="1">
    <location>
        <begin position="92"/>
        <end position="135"/>
    </location>
</feature>
<sequence length="135" mass="14992">MFLSSLMDAKATSTQLGDAVEVKSPLEYSDHRQSEPHLSDPKSLKSIRVSDLEKKPWVNPVIVRFGDCSTETDPYWRLRKKHGSNLVSDTFEGLDGLEDSGDEATSRYFEGEESYGVGDSADELFADTPPYTPKG</sequence>
<evidence type="ECO:0000256" key="1">
    <source>
        <dbReference type="SAM" id="MobiDB-lite"/>
    </source>
</evidence>
<dbReference type="Proteomes" id="UP001152523">
    <property type="component" value="Unassembled WGS sequence"/>
</dbReference>